<dbReference type="PROSITE" id="PS51257">
    <property type="entry name" value="PROKAR_LIPOPROTEIN"/>
    <property type="match status" value="1"/>
</dbReference>
<evidence type="ECO:0000256" key="4">
    <source>
        <dbReference type="ARBA" id="ARBA00023235"/>
    </source>
</evidence>
<feature type="domain" description="PPIase FKBP-type" evidence="8">
    <location>
        <begin position="194"/>
        <end position="292"/>
    </location>
</feature>
<dbReference type="PROSITE" id="PS50059">
    <property type="entry name" value="FKBP_PPIASE"/>
    <property type="match status" value="1"/>
</dbReference>
<evidence type="ECO:0000313" key="9">
    <source>
        <dbReference type="EMBL" id="NCI50038.1"/>
    </source>
</evidence>
<comment type="catalytic activity">
    <reaction evidence="1 5 6">
        <text>[protein]-peptidylproline (omega=180) = [protein]-peptidylproline (omega=0)</text>
        <dbReference type="Rhea" id="RHEA:16237"/>
        <dbReference type="Rhea" id="RHEA-COMP:10747"/>
        <dbReference type="Rhea" id="RHEA-COMP:10748"/>
        <dbReference type="ChEBI" id="CHEBI:83833"/>
        <dbReference type="ChEBI" id="CHEBI:83834"/>
        <dbReference type="EC" id="5.2.1.8"/>
    </reaction>
</comment>
<proteinExistence type="inferred from homology"/>
<keyword evidence="4 5" id="KW-0413">Isomerase</keyword>
<accession>A0ABW9ZVK2</accession>
<gene>
    <name evidence="9" type="ORF">GWC95_08900</name>
</gene>
<dbReference type="PANTHER" id="PTHR43811">
    <property type="entry name" value="FKBP-TYPE PEPTIDYL-PROLYL CIS-TRANS ISOMERASE FKPA"/>
    <property type="match status" value="1"/>
</dbReference>
<comment type="caution">
    <text evidence="9">The sequence shown here is derived from an EMBL/GenBank/DDBJ whole genome shotgun (WGS) entry which is preliminary data.</text>
</comment>
<protein>
    <recommendedName>
        <fullName evidence="6">Peptidyl-prolyl cis-trans isomerase</fullName>
        <ecNumber evidence="6">5.2.1.8</ecNumber>
    </recommendedName>
</protein>
<evidence type="ECO:0000256" key="6">
    <source>
        <dbReference type="RuleBase" id="RU003915"/>
    </source>
</evidence>
<dbReference type="InterPro" id="IPR001179">
    <property type="entry name" value="PPIase_FKBP_dom"/>
</dbReference>
<dbReference type="Proteomes" id="UP000753802">
    <property type="component" value="Unassembled WGS sequence"/>
</dbReference>
<dbReference type="RefSeq" id="WP_161818352.1">
    <property type="nucleotide sequence ID" value="NZ_JAACJS010000012.1"/>
</dbReference>
<organism evidence="9 10">
    <name type="scientific">Sediminibacterium roseum</name>
    <dbReference type="NCBI Taxonomy" id="1978412"/>
    <lineage>
        <taxon>Bacteria</taxon>
        <taxon>Pseudomonadati</taxon>
        <taxon>Bacteroidota</taxon>
        <taxon>Chitinophagia</taxon>
        <taxon>Chitinophagales</taxon>
        <taxon>Chitinophagaceae</taxon>
        <taxon>Sediminibacterium</taxon>
    </lineage>
</organism>
<sequence>MRTIVTLFLAIVLFTSCNQYKKTPSGLAYKITKGDGKVKMKNGMFIKYHIEYKVPPKDSVFSSSFAHVPAFMLIDTSRPSKHNFTELILQCAIGDKIDFTMSVDTLQKLGMLQYNEIFHPRDMIKGRVEFLKAYNTQEEAIADRNKEIETELAREKKDVAAYTASKNIKTQSTESGALVEVQNAGDVTSKADTGKWVSVRYKGTLMKGNGLPFDTNMDPATPGKPLLVVHVGSVNTPNSVIPGLDQALRFFGKGGKGRVFIPAMAGYGDMGSPPVIPQYANLIFDFEVVDVASANPQAAPVMPQGAPNR</sequence>
<dbReference type="SUPFAM" id="SSF54534">
    <property type="entry name" value="FKBP-like"/>
    <property type="match status" value="2"/>
</dbReference>
<evidence type="ECO:0000259" key="8">
    <source>
        <dbReference type="PROSITE" id="PS50059"/>
    </source>
</evidence>
<dbReference type="EMBL" id="JAACJS010000012">
    <property type="protein sequence ID" value="NCI50038.1"/>
    <property type="molecule type" value="Genomic_DNA"/>
</dbReference>
<reference evidence="9 10" key="1">
    <citation type="submission" date="2020-01" db="EMBL/GenBank/DDBJ databases">
        <title>Genome analysis.</title>
        <authorList>
            <person name="Wu S."/>
            <person name="Wang G."/>
        </authorList>
    </citation>
    <scope>NUCLEOTIDE SEQUENCE [LARGE SCALE GENOMIC DNA]</scope>
    <source>
        <strain evidence="9 10">SYL130</strain>
    </source>
</reference>
<evidence type="ECO:0000313" key="10">
    <source>
        <dbReference type="Proteomes" id="UP000753802"/>
    </source>
</evidence>
<dbReference type="InterPro" id="IPR046357">
    <property type="entry name" value="PPIase_dom_sf"/>
</dbReference>
<evidence type="ECO:0000256" key="2">
    <source>
        <dbReference type="ARBA" id="ARBA00006577"/>
    </source>
</evidence>
<evidence type="ECO:0000256" key="5">
    <source>
        <dbReference type="PROSITE-ProRule" id="PRU00277"/>
    </source>
</evidence>
<dbReference type="EC" id="5.2.1.8" evidence="6"/>
<name>A0ABW9ZVK2_9BACT</name>
<dbReference type="Pfam" id="PF00254">
    <property type="entry name" value="FKBP_C"/>
    <property type="match status" value="1"/>
</dbReference>
<keyword evidence="10" id="KW-1185">Reference proteome</keyword>
<evidence type="ECO:0000256" key="1">
    <source>
        <dbReference type="ARBA" id="ARBA00000971"/>
    </source>
</evidence>
<dbReference type="Gene3D" id="3.10.50.40">
    <property type="match status" value="1"/>
</dbReference>
<feature type="coiled-coil region" evidence="7">
    <location>
        <begin position="131"/>
        <end position="165"/>
    </location>
</feature>
<evidence type="ECO:0000256" key="3">
    <source>
        <dbReference type="ARBA" id="ARBA00023110"/>
    </source>
</evidence>
<comment type="similarity">
    <text evidence="2 6">Belongs to the FKBP-type PPIase family.</text>
</comment>
<keyword evidence="3 5" id="KW-0697">Rotamase</keyword>
<dbReference type="PANTHER" id="PTHR43811:SF19">
    <property type="entry name" value="39 KDA FK506-BINDING NUCLEAR PROTEIN"/>
    <property type="match status" value="1"/>
</dbReference>
<evidence type="ECO:0000256" key="7">
    <source>
        <dbReference type="SAM" id="Coils"/>
    </source>
</evidence>
<keyword evidence="7" id="KW-0175">Coiled coil</keyword>